<evidence type="ECO:0000313" key="2">
    <source>
        <dbReference type="Proteomes" id="UP000006053"/>
    </source>
</evidence>
<dbReference type="Proteomes" id="UP000006053">
    <property type="component" value="Chromosome"/>
</dbReference>
<proteinExistence type="predicted"/>
<dbReference type="KEGG" id="ddh:Desde_1052"/>
<dbReference type="RefSeq" id="WP_014792976.1">
    <property type="nucleotide sequence ID" value="NC_018017.1"/>
</dbReference>
<reference evidence="2" key="1">
    <citation type="submission" date="2012-06" db="EMBL/GenBank/DDBJ databases">
        <title>Complete sequence of Desulfitobacterium dehalogenans ATCC 51507.</title>
        <authorList>
            <person name="Lucas S."/>
            <person name="Han J."/>
            <person name="Lapidus A."/>
            <person name="Cheng J.-F."/>
            <person name="Goodwin L."/>
            <person name="Pitluck S."/>
            <person name="Peters L."/>
            <person name="Ovchinnikova G."/>
            <person name="Teshima H."/>
            <person name="Detter J.C."/>
            <person name="Han C."/>
            <person name="Tapia R."/>
            <person name="Land M."/>
            <person name="Hauser L."/>
            <person name="Kyrpides N."/>
            <person name="Ivanova N."/>
            <person name="Pagani I."/>
            <person name="Kruse T."/>
            <person name="de Vos W.M."/>
            <person name="Smidt H."/>
            <person name="Woyke T."/>
        </authorList>
    </citation>
    <scope>NUCLEOTIDE SEQUENCE [LARGE SCALE GENOMIC DNA]</scope>
    <source>
        <strain evidence="2">ATCC 51507 / DSM 9161 / JW/IU-DC1</strain>
    </source>
</reference>
<reference evidence="1 2" key="2">
    <citation type="journal article" date="2015" name="J. Bacteriol.">
        <title>Genomic, proteomic, and biochemical analysis of the organohalide respiratory pathway in Desulfitobacterium dehalogenans.</title>
        <authorList>
            <person name="Kruse T."/>
            <person name="van de Pas B.A."/>
            <person name="Atteia A."/>
            <person name="Krab K."/>
            <person name="Hagen W.R."/>
            <person name="Goodwin L."/>
            <person name="Chain P."/>
            <person name="Boeren S."/>
            <person name="Maphosa F."/>
            <person name="Schraa G."/>
            <person name="de Vos W.M."/>
            <person name="van der Oost J."/>
            <person name="Smidt H."/>
            <person name="Stams A.J."/>
        </authorList>
    </citation>
    <scope>NUCLEOTIDE SEQUENCE [LARGE SCALE GENOMIC DNA]</scope>
    <source>
        <strain evidence="2">ATCC 51507 / DSM 9161 / JW/IU-DC1</strain>
    </source>
</reference>
<accession>I4A6A0</accession>
<dbReference type="AlphaFoldDB" id="I4A6A0"/>
<protein>
    <submittedName>
        <fullName evidence="1">Uncharacterized protein</fullName>
    </submittedName>
</protein>
<gene>
    <name evidence="1" type="ordered locus">Desde_1052</name>
</gene>
<evidence type="ECO:0000313" key="1">
    <source>
        <dbReference type="EMBL" id="AFL99484.1"/>
    </source>
</evidence>
<organism evidence="1 2">
    <name type="scientific">Desulfitobacterium dehalogenans (strain ATCC 51507 / DSM 9161 / JW/IU-DC1)</name>
    <dbReference type="NCBI Taxonomy" id="756499"/>
    <lineage>
        <taxon>Bacteria</taxon>
        <taxon>Bacillati</taxon>
        <taxon>Bacillota</taxon>
        <taxon>Clostridia</taxon>
        <taxon>Eubacteriales</taxon>
        <taxon>Desulfitobacteriaceae</taxon>
        <taxon>Desulfitobacterium</taxon>
    </lineage>
</organism>
<sequence length="239" mass="26690">MERSALQYLVEDLNNPTEIIEHNGIKYSSRDLSRIPEVAPKPFATKSLASIVELVSRESKHPRLNPLIIHVVSPTKVNVYSELRDDLDRFHLYTAEAELPRITLGSFIDLEQMNIMLKSTFVPTESRDALIALLGGIKEDNVRTSTDDGISQTVTAKAGIATVANVTVPPIVKLAPFRTFNEIPQPEGEFLLRLRQGPVAALFEADGGAWSIQARKNIKQYFLLELEDLIEAEKLIITE</sequence>
<dbReference type="HOGENOM" id="CLU_093437_0_0_9"/>
<dbReference type="STRING" id="756499.Desde_1052"/>
<dbReference type="EMBL" id="CP003348">
    <property type="protein sequence ID" value="AFL99484.1"/>
    <property type="molecule type" value="Genomic_DNA"/>
</dbReference>
<name>I4A6A0_DESDJ</name>
<dbReference type="eggNOG" id="ENOG502ZCCB">
    <property type="taxonomic scope" value="Bacteria"/>
</dbReference>
<keyword evidence="2" id="KW-1185">Reference proteome</keyword>
<dbReference type="OrthoDB" id="5432268at2"/>